<evidence type="ECO:0000256" key="1">
    <source>
        <dbReference type="SAM" id="MobiDB-lite"/>
    </source>
</evidence>
<keyword evidence="3" id="KW-1185">Reference proteome</keyword>
<feature type="region of interest" description="Disordered" evidence="1">
    <location>
        <begin position="133"/>
        <end position="152"/>
    </location>
</feature>
<dbReference type="AlphaFoldDB" id="A0AAV1HXM0"/>
<name>A0AAV1HXM0_9CHLO</name>
<organism evidence="2 3">
    <name type="scientific">Coccomyxa viridis</name>
    <dbReference type="NCBI Taxonomy" id="1274662"/>
    <lineage>
        <taxon>Eukaryota</taxon>
        <taxon>Viridiplantae</taxon>
        <taxon>Chlorophyta</taxon>
        <taxon>core chlorophytes</taxon>
        <taxon>Trebouxiophyceae</taxon>
        <taxon>Trebouxiophyceae incertae sedis</taxon>
        <taxon>Coccomyxaceae</taxon>
        <taxon>Coccomyxa</taxon>
    </lineage>
</organism>
<reference evidence="2 3" key="1">
    <citation type="submission" date="2023-10" db="EMBL/GenBank/DDBJ databases">
        <authorList>
            <person name="Maclean D."/>
            <person name="Macfadyen A."/>
        </authorList>
    </citation>
    <scope>NUCLEOTIDE SEQUENCE [LARGE SCALE GENOMIC DNA]</scope>
</reference>
<protein>
    <submittedName>
        <fullName evidence="2">Uncharacterized protein</fullName>
    </submittedName>
</protein>
<dbReference type="EMBL" id="CAUYUE010000003">
    <property type="protein sequence ID" value="CAK0752254.1"/>
    <property type="molecule type" value="Genomic_DNA"/>
</dbReference>
<evidence type="ECO:0000313" key="2">
    <source>
        <dbReference type="EMBL" id="CAK0752254.1"/>
    </source>
</evidence>
<proteinExistence type="predicted"/>
<evidence type="ECO:0000313" key="3">
    <source>
        <dbReference type="Proteomes" id="UP001314263"/>
    </source>
</evidence>
<sequence>MTDSHQFEIFIHQVAISQAHLQRSETIFEIELADFEPLHIFPRALSAAAPPVDCVISLKPPDGTHAPVGKARMRLHTQHAPSEALRPIWQQRPQALPLQCPATGMQTGLVCVSARLVHLLPRQRKAELSQTTCSSSAPSCSQSERTGSEIPGNQEDILRAALHDFAMPIA</sequence>
<dbReference type="Proteomes" id="UP001314263">
    <property type="component" value="Unassembled WGS sequence"/>
</dbReference>
<accession>A0AAV1HXM0</accession>
<comment type="caution">
    <text evidence="2">The sequence shown here is derived from an EMBL/GenBank/DDBJ whole genome shotgun (WGS) entry which is preliminary data.</text>
</comment>
<feature type="compositionally biased region" description="Low complexity" evidence="1">
    <location>
        <begin position="133"/>
        <end position="143"/>
    </location>
</feature>
<gene>
    <name evidence="2" type="ORF">CVIRNUC_002132</name>
</gene>